<evidence type="ECO:0000256" key="2">
    <source>
        <dbReference type="SAM" id="Phobius"/>
    </source>
</evidence>
<accession>A0AA88JAT3</accession>
<dbReference type="InterPro" id="IPR036179">
    <property type="entry name" value="Ig-like_dom_sf"/>
</dbReference>
<dbReference type="Pfam" id="PF07686">
    <property type="entry name" value="V-set"/>
    <property type="match status" value="1"/>
</dbReference>
<protein>
    <recommendedName>
        <fullName evidence="4">Immunoglobulin V-set domain-containing protein</fullName>
    </recommendedName>
</protein>
<dbReference type="SMART" id="SM00406">
    <property type="entry name" value="IGv"/>
    <property type="match status" value="1"/>
</dbReference>
<comment type="caution">
    <text evidence="5">The sequence shown here is derived from an EMBL/GenBank/DDBJ whole genome shotgun (WGS) entry which is preliminary data.</text>
</comment>
<feature type="signal peptide" evidence="3">
    <location>
        <begin position="1"/>
        <end position="22"/>
    </location>
</feature>
<dbReference type="PANTHER" id="PTHR15343:SF0">
    <property type="entry name" value="T-CELL ANTIGEN CD7"/>
    <property type="match status" value="1"/>
</dbReference>
<dbReference type="CDD" id="cd00099">
    <property type="entry name" value="IgV"/>
    <property type="match status" value="1"/>
</dbReference>
<name>A0AA88JAT3_CHASR</name>
<keyword evidence="2" id="KW-0812">Transmembrane</keyword>
<keyword evidence="2" id="KW-1133">Transmembrane helix</keyword>
<feature type="region of interest" description="Disordered" evidence="1">
    <location>
        <begin position="199"/>
        <end position="218"/>
    </location>
</feature>
<dbReference type="InterPro" id="IPR013783">
    <property type="entry name" value="Ig-like_fold"/>
</dbReference>
<evidence type="ECO:0000256" key="1">
    <source>
        <dbReference type="SAM" id="MobiDB-lite"/>
    </source>
</evidence>
<evidence type="ECO:0000259" key="4">
    <source>
        <dbReference type="SMART" id="SM00406"/>
    </source>
</evidence>
<feature type="transmembrane region" description="Helical" evidence="2">
    <location>
        <begin position="162"/>
        <end position="185"/>
    </location>
</feature>
<evidence type="ECO:0000313" key="5">
    <source>
        <dbReference type="EMBL" id="KAK2820928.1"/>
    </source>
</evidence>
<dbReference type="GO" id="GO:0002250">
    <property type="term" value="P:adaptive immune response"/>
    <property type="evidence" value="ECO:0007669"/>
    <property type="project" value="InterPro"/>
</dbReference>
<dbReference type="AlphaFoldDB" id="A0AA88JAT3"/>
<feature type="chain" id="PRO_5041707765" description="Immunoglobulin V-set domain-containing protein" evidence="3">
    <location>
        <begin position="23"/>
        <end position="239"/>
    </location>
</feature>
<proteinExistence type="predicted"/>
<dbReference type="SUPFAM" id="SSF48726">
    <property type="entry name" value="Immunoglobulin"/>
    <property type="match status" value="1"/>
</dbReference>
<dbReference type="Gene3D" id="2.60.40.10">
    <property type="entry name" value="Immunoglobulins"/>
    <property type="match status" value="1"/>
</dbReference>
<organism evidence="5 6">
    <name type="scientific">Channa striata</name>
    <name type="common">Snakehead murrel</name>
    <name type="synonym">Ophicephalus striatus</name>
    <dbReference type="NCBI Taxonomy" id="64152"/>
    <lineage>
        <taxon>Eukaryota</taxon>
        <taxon>Metazoa</taxon>
        <taxon>Chordata</taxon>
        <taxon>Craniata</taxon>
        <taxon>Vertebrata</taxon>
        <taxon>Euteleostomi</taxon>
        <taxon>Actinopterygii</taxon>
        <taxon>Neopterygii</taxon>
        <taxon>Teleostei</taxon>
        <taxon>Neoteleostei</taxon>
        <taxon>Acanthomorphata</taxon>
        <taxon>Anabantaria</taxon>
        <taxon>Anabantiformes</taxon>
        <taxon>Channoidei</taxon>
        <taxon>Channidae</taxon>
        <taxon>Channa</taxon>
    </lineage>
</organism>
<dbReference type="InterPro" id="IPR013106">
    <property type="entry name" value="Ig_V-set"/>
</dbReference>
<gene>
    <name evidence="5" type="ORF">Q5P01_023887</name>
</gene>
<keyword evidence="2" id="KW-0472">Membrane</keyword>
<dbReference type="InterPro" id="IPR039090">
    <property type="entry name" value="CD7"/>
</dbReference>
<feature type="domain" description="Immunoglobulin V-set" evidence="4">
    <location>
        <begin position="41"/>
        <end position="124"/>
    </location>
</feature>
<evidence type="ECO:0000256" key="3">
    <source>
        <dbReference type="SAM" id="SignalP"/>
    </source>
</evidence>
<sequence length="239" mass="27359">MKGHWWSCVLGLLCLHVKVVHNTETVSQTPSYITYVGVNSSVTITCSTSLSDALGLYLQRQFHGKKNIVYLSLSKGNVAKNTTSEEFKGRIQVIQEKSNKKGYGFTLQLSLLALDDTDLYYCQWSHFEPKRAIEESLSSNGTIIIVRDFGDQEECEDQVFDYMFIILCGTAFSVTLFIAIGVLILKYRTSKKCKYRPHRRVAPSLPNRPEPVHPPRQQRLQHQPYMTTSEHVLDYRSFL</sequence>
<reference evidence="5" key="1">
    <citation type="submission" date="2023-07" db="EMBL/GenBank/DDBJ databases">
        <title>Chromosome-level Genome Assembly of Striped Snakehead (Channa striata).</title>
        <authorList>
            <person name="Liu H."/>
        </authorList>
    </citation>
    <scope>NUCLEOTIDE SEQUENCE</scope>
    <source>
        <strain evidence="5">Gz</strain>
        <tissue evidence="5">Muscle</tissue>
    </source>
</reference>
<dbReference type="EMBL" id="JAUPFM010000019">
    <property type="protein sequence ID" value="KAK2820928.1"/>
    <property type="molecule type" value="Genomic_DNA"/>
</dbReference>
<evidence type="ECO:0000313" key="6">
    <source>
        <dbReference type="Proteomes" id="UP001187415"/>
    </source>
</evidence>
<dbReference type="GO" id="GO:0016020">
    <property type="term" value="C:membrane"/>
    <property type="evidence" value="ECO:0007669"/>
    <property type="project" value="InterPro"/>
</dbReference>
<keyword evidence="3" id="KW-0732">Signal</keyword>
<dbReference type="GO" id="GO:0038023">
    <property type="term" value="F:signaling receptor activity"/>
    <property type="evidence" value="ECO:0007669"/>
    <property type="project" value="InterPro"/>
</dbReference>
<dbReference type="PANTHER" id="PTHR15343">
    <property type="entry name" value="CD7"/>
    <property type="match status" value="1"/>
</dbReference>
<dbReference type="Proteomes" id="UP001187415">
    <property type="component" value="Unassembled WGS sequence"/>
</dbReference>
<keyword evidence="6" id="KW-1185">Reference proteome</keyword>